<proteinExistence type="predicted"/>
<dbReference type="STRING" id="331657.A0A4U0UTL1"/>
<evidence type="ECO:0000313" key="2">
    <source>
        <dbReference type="EMBL" id="TKA39317.1"/>
    </source>
</evidence>
<protein>
    <submittedName>
        <fullName evidence="2">Uncharacterized protein</fullName>
    </submittedName>
</protein>
<keyword evidence="3" id="KW-1185">Reference proteome</keyword>
<dbReference type="EMBL" id="NAJN01003453">
    <property type="protein sequence ID" value="TKA39317.1"/>
    <property type="molecule type" value="Genomic_DNA"/>
</dbReference>
<dbReference type="OrthoDB" id="2624308at2759"/>
<evidence type="ECO:0000313" key="3">
    <source>
        <dbReference type="Proteomes" id="UP000308768"/>
    </source>
</evidence>
<dbReference type="Proteomes" id="UP000308768">
    <property type="component" value="Unassembled WGS sequence"/>
</dbReference>
<organism evidence="2 3">
    <name type="scientific">Cryomyces minteri</name>
    <dbReference type="NCBI Taxonomy" id="331657"/>
    <lineage>
        <taxon>Eukaryota</taxon>
        <taxon>Fungi</taxon>
        <taxon>Dikarya</taxon>
        <taxon>Ascomycota</taxon>
        <taxon>Pezizomycotina</taxon>
        <taxon>Dothideomycetes</taxon>
        <taxon>Dothideomycetes incertae sedis</taxon>
        <taxon>Cryomyces</taxon>
    </lineage>
</organism>
<comment type="caution">
    <text evidence="2">The sequence shown here is derived from an EMBL/GenBank/DDBJ whole genome shotgun (WGS) entry which is preliminary data.</text>
</comment>
<dbReference type="AlphaFoldDB" id="A0A4U0UTL1"/>
<feature type="non-terminal residue" evidence="2">
    <location>
        <position position="1"/>
    </location>
</feature>
<sequence>RRFGPDVGSEGQADGGDGKACEAGGTTRKTIPPLLDRATPPTAIFTLVDTNTMEVTLFRAVRPPVAFLLCGHEGGMQRAVGVSYDWTTGTCYRETVLRMETPVLEKMDRVSRLRLGLKRPGVDVLAPRRD</sequence>
<feature type="region of interest" description="Disordered" evidence="1">
    <location>
        <begin position="1"/>
        <end position="35"/>
    </location>
</feature>
<gene>
    <name evidence="2" type="ORF">B0A49_13289</name>
</gene>
<reference evidence="2 3" key="1">
    <citation type="submission" date="2017-03" db="EMBL/GenBank/DDBJ databases">
        <title>Genomes of endolithic fungi from Antarctica.</title>
        <authorList>
            <person name="Coleine C."/>
            <person name="Masonjones S."/>
            <person name="Stajich J.E."/>
        </authorList>
    </citation>
    <scope>NUCLEOTIDE SEQUENCE [LARGE SCALE GENOMIC DNA]</scope>
    <source>
        <strain evidence="2 3">CCFEE 5187</strain>
    </source>
</reference>
<name>A0A4U0UTL1_9PEZI</name>
<evidence type="ECO:0000256" key="1">
    <source>
        <dbReference type="SAM" id="MobiDB-lite"/>
    </source>
</evidence>
<accession>A0A4U0UTL1</accession>